<feature type="compositionally biased region" description="Low complexity" evidence="1">
    <location>
        <begin position="25"/>
        <end position="34"/>
    </location>
</feature>
<evidence type="ECO:0000256" key="1">
    <source>
        <dbReference type="SAM" id="MobiDB-lite"/>
    </source>
</evidence>
<protein>
    <submittedName>
        <fullName evidence="2">Uncharacterized protein</fullName>
    </submittedName>
</protein>
<feature type="region of interest" description="Disordered" evidence="1">
    <location>
        <begin position="1"/>
        <end position="65"/>
    </location>
</feature>
<name>A0AAT9HPT4_9ACTN</name>
<reference evidence="2" key="1">
    <citation type="submission" date="2024-06" db="EMBL/GenBank/DDBJ databases">
        <authorList>
            <consortium name="consrtm"/>
            <person name="Uemura M."/>
            <person name="Terahara T."/>
        </authorList>
    </citation>
    <scope>NUCLEOTIDE SEQUENCE</scope>
    <source>
        <strain evidence="2">KM77-8</strain>
    </source>
</reference>
<dbReference type="AlphaFoldDB" id="A0AAT9HPT4"/>
<gene>
    <name evidence="2" type="ORF">SHKM778_58740</name>
</gene>
<dbReference type="EMBL" id="AP035768">
    <property type="protein sequence ID" value="BFO19486.1"/>
    <property type="molecule type" value="Genomic_DNA"/>
</dbReference>
<sequence length="90" mass="9133">MPAEPFGQPARRVRVPAHHGGEPAGGASSPVAGSCRSPAGAPAARDPPVSVARSSDSTRAARLAEGREKEYAIAISSTCLSGYVSTMTEL</sequence>
<organism evidence="2">
    <name type="scientific">Streptomyces haneummycinicus</name>
    <dbReference type="NCBI Taxonomy" id="3074435"/>
    <lineage>
        <taxon>Bacteria</taxon>
        <taxon>Bacillati</taxon>
        <taxon>Actinomycetota</taxon>
        <taxon>Actinomycetes</taxon>
        <taxon>Kitasatosporales</taxon>
        <taxon>Streptomycetaceae</taxon>
        <taxon>Streptomyces</taxon>
    </lineage>
</organism>
<accession>A0AAT9HPT4</accession>
<evidence type="ECO:0000313" key="2">
    <source>
        <dbReference type="EMBL" id="BFO19486.1"/>
    </source>
</evidence>
<reference evidence="2" key="2">
    <citation type="submission" date="2024-07" db="EMBL/GenBank/DDBJ databases">
        <title>Streptomyces haneummycinica sp. nov., a new antibiotic-producing actinobacterium isolated from marine sediment.</title>
        <authorList>
            <person name="Uemura M."/>
            <person name="Hamada M."/>
            <person name="Hirano S."/>
            <person name="Kobayashi K."/>
            <person name="Ohshiro T."/>
            <person name="Kobayashi T."/>
            <person name="Terahara T."/>
        </authorList>
    </citation>
    <scope>NUCLEOTIDE SEQUENCE</scope>
    <source>
        <strain evidence="2">KM77-8</strain>
    </source>
</reference>
<proteinExistence type="predicted"/>